<evidence type="ECO:0000313" key="3">
    <source>
        <dbReference type="Proteomes" id="UP001628193"/>
    </source>
</evidence>
<evidence type="ECO:0000256" key="1">
    <source>
        <dbReference type="SAM" id="MobiDB-lite"/>
    </source>
</evidence>
<comment type="caution">
    <text evidence="2">The sequence shown here is derived from an EMBL/GenBank/DDBJ whole genome shotgun (WGS) entry which is preliminary data.</text>
</comment>
<feature type="region of interest" description="Disordered" evidence="1">
    <location>
        <begin position="118"/>
        <end position="138"/>
    </location>
</feature>
<protein>
    <submittedName>
        <fullName evidence="2">Uncharacterized protein</fullName>
    </submittedName>
</protein>
<proteinExistence type="predicted"/>
<name>A0ABQ0C7K1_9PROT</name>
<keyword evidence="3" id="KW-1185">Reference proteome</keyword>
<dbReference type="EMBL" id="BAAFGK010000004">
    <property type="protein sequence ID" value="GAB0056865.1"/>
    <property type="molecule type" value="Genomic_DNA"/>
</dbReference>
<accession>A0ABQ0C7K1</accession>
<gene>
    <name evidence="2" type="ORF">SIID45300_01180</name>
</gene>
<organism evidence="2 3">
    <name type="scientific">Candidatus Magnetaquiglobus chichijimensis</name>
    <dbReference type="NCBI Taxonomy" id="3141448"/>
    <lineage>
        <taxon>Bacteria</taxon>
        <taxon>Pseudomonadati</taxon>
        <taxon>Pseudomonadota</taxon>
        <taxon>Magnetococcia</taxon>
        <taxon>Magnetococcales</taxon>
        <taxon>Candidatus Magnetaquicoccaceae</taxon>
        <taxon>Candidatus Magnetaquiglobus</taxon>
    </lineage>
</organism>
<dbReference type="Proteomes" id="UP001628193">
    <property type="component" value="Unassembled WGS sequence"/>
</dbReference>
<reference evidence="2 3" key="1">
    <citation type="submission" date="2024-09" db="EMBL/GenBank/DDBJ databases">
        <title>Draft genome sequence of Candidatus Magnetaquicoccaceae bacterium FCR-1.</title>
        <authorList>
            <person name="Shimoshige H."/>
            <person name="Shimamura S."/>
            <person name="Taoka A."/>
            <person name="Kobayashi H."/>
            <person name="Maekawa T."/>
        </authorList>
    </citation>
    <scope>NUCLEOTIDE SEQUENCE [LARGE SCALE GENOMIC DNA]</scope>
    <source>
        <strain evidence="2 3">FCR-1</strain>
    </source>
</reference>
<evidence type="ECO:0000313" key="2">
    <source>
        <dbReference type="EMBL" id="GAB0056865.1"/>
    </source>
</evidence>
<sequence>MRRISTEPVIQPIDLTRCGELPDCPLADAARVAGVADEALLRYLEEANSVPGDGRIRLGVLIRAAFTLLGRKENQAAMLRQQLSATLDRERQLSETLRAGLLGSGVVVDVPQVAEPRGVESPVGVNTKALPAKKKKKR</sequence>